<evidence type="ECO:0000313" key="3">
    <source>
        <dbReference type="Proteomes" id="UP000009080"/>
    </source>
</evidence>
<dbReference type="Proteomes" id="UP000009080">
    <property type="component" value="Chromosome"/>
</dbReference>
<dbReference type="OrthoDB" id="6215284at2"/>
<evidence type="ECO:0000256" key="1">
    <source>
        <dbReference type="SAM" id="Phobius"/>
    </source>
</evidence>
<keyword evidence="1" id="KW-0812">Transmembrane</keyword>
<keyword evidence="3" id="KW-1185">Reference proteome</keyword>
<dbReference type="KEGG" id="ttu:TERTU_2671"/>
<feature type="transmembrane region" description="Helical" evidence="1">
    <location>
        <begin position="41"/>
        <end position="59"/>
    </location>
</feature>
<name>C5BLZ5_TERTT</name>
<gene>
    <name evidence="2" type="ordered locus">TERTU_2671</name>
</gene>
<feature type="transmembrane region" description="Helical" evidence="1">
    <location>
        <begin position="121"/>
        <end position="139"/>
    </location>
</feature>
<sequence>MSYETLDRIADSYIPLLVVCCLILVVMPFQRGLTAAGLVGARFVLLVALVATVYIWMFADARWAIWPALGRLDYSTHTALALALVMFLWVWVARLRWLWIGSFIAYVLLMRYQAYHTFLDMVTTGLVMGACGSGILYIYRRLQGRVDHS</sequence>
<keyword evidence="1" id="KW-1133">Transmembrane helix</keyword>
<dbReference type="AlphaFoldDB" id="C5BLZ5"/>
<evidence type="ECO:0000313" key="2">
    <source>
        <dbReference type="EMBL" id="ACR14636.1"/>
    </source>
</evidence>
<dbReference type="STRING" id="377629.TERTU_2671"/>
<feature type="transmembrane region" description="Helical" evidence="1">
    <location>
        <begin position="74"/>
        <end position="92"/>
    </location>
</feature>
<dbReference type="HOGENOM" id="CLU_130415_0_0_6"/>
<protein>
    <submittedName>
        <fullName evidence="2">Uncharacterized protein</fullName>
    </submittedName>
</protein>
<feature type="transmembrane region" description="Helical" evidence="1">
    <location>
        <begin position="12"/>
        <end position="29"/>
    </location>
</feature>
<dbReference type="EMBL" id="CP001614">
    <property type="protein sequence ID" value="ACR14636.1"/>
    <property type="molecule type" value="Genomic_DNA"/>
</dbReference>
<proteinExistence type="predicted"/>
<keyword evidence="1" id="KW-0472">Membrane</keyword>
<dbReference type="eggNOG" id="ENOG5033ICY">
    <property type="taxonomic scope" value="Bacteria"/>
</dbReference>
<organism evidence="2 3">
    <name type="scientific">Teredinibacter turnerae (strain ATCC 39867 / T7901)</name>
    <dbReference type="NCBI Taxonomy" id="377629"/>
    <lineage>
        <taxon>Bacteria</taxon>
        <taxon>Pseudomonadati</taxon>
        <taxon>Pseudomonadota</taxon>
        <taxon>Gammaproteobacteria</taxon>
        <taxon>Cellvibrionales</taxon>
        <taxon>Cellvibrionaceae</taxon>
        <taxon>Teredinibacter</taxon>
    </lineage>
</organism>
<accession>C5BLZ5</accession>
<dbReference type="RefSeq" id="WP_015820750.1">
    <property type="nucleotide sequence ID" value="NC_012997.1"/>
</dbReference>
<reference evidence="2 3" key="1">
    <citation type="journal article" date="2009" name="PLoS ONE">
        <title>The complete genome of Teredinibacter turnerae T7901: an intracellular endosymbiont of marine wood-boring bivalves (shipworms).</title>
        <authorList>
            <person name="Yang J.C."/>
            <person name="Madupu R."/>
            <person name="Durkin A.S."/>
            <person name="Ekborg N.A."/>
            <person name="Pedamallu C.S."/>
            <person name="Hostetler J.B."/>
            <person name="Radune D."/>
            <person name="Toms B.S."/>
            <person name="Henrissat B."/>
            <person name="Coutinho P.M."/>
            <person name="Schwarz S."/>
            <person name="Field L."/>
            <person name="Trindade-Silva A.E."/>
            <person name="Soares C.A.G."/>
            <person name="Elshahawi S."/>
            <person name="Hanora A."/>
            <person name="Schmidt E.W."/>
            <person name="Haygood M.G."/>
            <person name="Posfai J."/>
            <person name="Benner J."/>
            <person name="Madinger C."/>
            <person name="Nove J."/>
            <person name="Anton B."/>
            <person name="Chaudhary K."/>
            <person name="Foster J."/>
            <person name="Holman A."/>
            <person name="Kumar S."/>
            <person name="Lessard P.A."/>
            <person name="Luyten Y.A."/>
            <person name="Slatko B."/>
            <person name="Wood N."/>
            <person name="Wu B."/>
            <person name="Teplitski M."/>
            <person name="Mougous J.D."/>
            <person name="Ward N."/>
            <person name="Eisen J.A."/>
            <person name="Badger J.H."/>
            <person name="Distel D.L."/>
        </authorList>
    </citation>
    <scope>NUCLEOTIDE SEQUENCE [LARGE SCALE GENOMIC DNA]</scope>
    <source>
        <strain evidence="3">ATCC 39867 / T7901</strain>
    </source>
</reference>